<keyword evidence="17" id="KW-0732">Signal</keyword>
<keyword evidence="6" id="KW-0479">Metal-binding</keyword>
<evidence type="ECO:0000256" key="8">
    <source>
        <dbReference type="ARBA" id="ARBA00023002"/>
    </source>
</evidence>
<evidence type="ECO:0000256" key="12">
    <source>
        <dbReference type="ARBA" id="ARBA00025712"/>
    </source>
</evidence>
<comment type="pathway">
    <text evidence="3">Hormone biosynthesis.</text>
</comment>
<dbReference type="GO" id="GO:0005737">
    <property type="term" value="C:cytoplasm"/>
    <property type="evidence" value="ECO:0007669"/>
    <property type="project" value="TreeGrafter"/>
</dbReference>
<evidence type="ECO:0000256" key="6">
    <source>
        <dbReference type="ARBA" id="ARBA00022723"/>
    </source>
</evidence>
<evidence type="ECO:0000256" key="2">
    <source>
        <dbReference type="ARBA" id="ARBA00004370"/>
    </source>
</evidence>
<keyword evidence="9" id="KW-0408">Iron</keyword>
<dbReference type="RefSeq" id="XP_004333053.1">
    <property type="nucleotide sequence ID" value="XM_004333005.1"/>
</dbReference>
<evidence type="ECO:0000256" key="9">
    <source>
        <dbReference type="ARBA" id="ARBA00023004"/>
    </source>
</evidence>
<dbReference type="GO" id="GO:0046872">
    <property type="term" value="F:metal ion binding"/>
    <property type="evidence" value="ECO:0007669"/>
    <property type="project" value="UniProtKB-KW"/>
</dbReference>
<sequence length="484" mass="54891">MAWKVAFCVVLLAVVAHLLVDPFDISSLTKHKEDFLHRSPFADLQTGNSSSLSQVLFDASTSVAGFKRLVAFLESTTNARALMGTWVAWVAVAFLASAPWTLSWAYDYFCCPLELTVSLEDVERRADGKKYPPWERPRRLRGAVPPPYPNAWYKVCNSHDIPKGESRDFELLGHFFAVYRGEDGKVRILDAYCPHMGANLGVTGRVVGNEIACPFHGWQFDGEGKCTHIPYAEKVPGFMKTTAWPSTEMNGSVMLWHDAEGRPPLWMPSDIKEINSGRYKWHGAALHQVRAHIQEIPENGPDTAHLNYLHVPLVFRLLNKIGFHHAWEATWEAGKGVDEHLAFMRVIQSVEFRGRYIPGTRIDVDIVQVGPSMVHLHFATPFGKVMLIETVTPVQPLLQRITHQVFAEWTVPRFFAKFIMGNTIVQFERDVPIWNNKTYLNNPGLVKEDGPIAKYRRWFAKNFYSENSEKVARDRAAATGSIDW</sequence>
<comment type="similarity">
    <text evidence="13">Belongs to the cholesterol 7-desaturase family.</text>
</comment>
<dbReference type="Gene3D" id="3.90.380.10">
    <property type="entry name" value="Naphthalene 1,2-dioxygenase Alpha Subunit, Chain A, domain 1"/>
    <property type="match status" value="1"/>
</dbReference>
<proteinExistence type="inferred from homology"/>
<dbReference type="PROSITE" id="PS51296">
    <property type="entry name" value="RIESKE"/>
    <property type="match status" value="1"/>
</dbReference>
<dbReference type="Proteomes" id="UP000011083">
    <property type="component" value="Unassembled WGS sequence"/>
</dbReference>
<evidence type="ECO:0000256" key="7">
    <source>
        <dbReference type="ARBA" id="ARBA00022989"/>
    </source>
</evidence>
<keyword evidence="10" id="KW-0411">Iron-sulfur</keyword>
<dbReference type="GeneID" id="14911432"/>
<dbReference type="AlphaFoldDB" id="L8GD10"/>
<dbReference type="SUPFAM" id="SSF55961">
    <property type="entry name" value="Bet v1-like"/>
    <property type="match status" value="1"/>
</dbReference>
<dbReference type="PANTHER" id="PTHR21266">
    <property type="entry name" value="IRON-SULFUR DOMAIN CONTAINING PROTEIN"/>
    <property type="match status" value="1"/>
</dbReference>
<dbReference type="GO" id="GO:0051537">
    <property type="term" value="F:2 iron, 2 sulfur cluster binding"/>
    <property type="evidence" value="ECO:0007669"/>
    <property type="project" value="UniProtKB-KW"/>
</dbReference>
<dbReference type="GO" id="GO:0016020">
    <property type="term" value="C:membrane"/>
    <property type="evidence" value="ECO:0007669"/>
    <property type="project" value="UniProtKB-SubCell"/>
</dbReference>
<evidence type="ECO:0000256" key="10">
    <source>
        <dbReference type="ARBA" id="ARBA00023014"/>
    </source>
</evidence>
<dbReference type="EMBL" id="KB008164">
    <property type="protein sequence ID" value="ELR11040.1"/>
    <property type="molecule type" value="Genomic_DNA"/>
</dbReference>
<dbReference type="Pfam" id="PF19298">
    <property type="entry name" value="KshA_C"/>
    <property type="match status" value="1"/>
</dbReference>
<dbReference type="KEGG" id="acan:ACA1_048400"/>
<evidence type="ECO:0000256" key="17">
    <source>
        <dbReference type="SAM" id="SignalP"/>
    </source>
</evidence>
<keyword evidence="7" id="KW-1133">Transmembrane helix</keyword>
<comment type="cofactor">
    <cofactor evidence="1">
        <name>Fe cation</name>
        <dbReference type="ChEBI" id="CHEBI:24875"/>
    </cofactor>
</comment>
<name>L8GD10_ACACF</name>
<dbReference type="GO" id="GO:0170056">
    <property type="term" value="F:cholesterol 7-desaturase [NAD(P)H] activity"/>
    <property type="evidence" value="ECO:0007669"/>
    <property type="project" value="UniProtKB-EC"/>
</dbReference>
<dbReference type="EC" id="1.14.19.21" evidence="14"/>
<evidence type="ECO:0000313" key="20">
    <source>
        <dbReference type="Proteomes" id="UP000011083"/>
    </source>
</evidence>
<evidence type="ECO:0000256" key="15">
    <source>
        <dbReference type="ARBA" id="ARBA00047853"/>
    </source>
</evidence>
<accession>L8GD10</accession>
<evidence type="ECO:0000259" key="18">
    <source>
        <dbReference type="PROSITE" id="PS51296"/>
    </source>
</evidence>
<dbReference type="InterPro" id="IPR050584">
    <property type="entry name" value="Cholesterol_7-desaturase"/>
</dbReference>
<keyword evidence="11" id="KW-0472">Membrane</keyword>
<feature type="signal peptide" evidence="17">
    <location>
        <begin position="1"/>
        <end position="22"/>
    </location>
</feature>
<evidence type="ECO:0000256" key="5">
    <source>
        <dbReference type="ARBA" id="ARBA00022714"/>
    </source>
</evidence>
<dbReference type="InterPro" id="IPR036922">
    <property type="entry name" value="Rieske_2Fe-2S_sf"/>
</dbReference>
<dbReference type="Pfam" id="PF00355">
    <property type="entry name" value="Rieske"/>
    <property type="match status" value="1"/>
</dbReference>
<organism evidence="19 20">
    <name type="scientific">Acanthamoeba castellanii (strain ATCC 30010 / Neff)</name>
    <dbReference type="NCBI Taxonomy" id="1257118"/>
    <lineage>
        <taxon>Eukaryota</taxon>
        <taxon>Amoebozoa</taxon>
        <taxon>Discosea</taxon>
        <taxon>Longamoebia</taxon>
        <taxon>Centramoebida</taxon>
        <taxon>Acanthamoebidae</taxon>
        <taxon>Acanthamoeba</taxon>
    </lineage>
</organism>
<gene>
    <name evidence="19" type="ORF">ACA1_048400</name>
</gene>
<dbReference type="InterPro" id="IPR045605">
    <property type="entry name" value="KshA-like_C"/>
</dbReference>
<comment type="pathway">
    <text evidence="12">Steroid hormone biosynthesis; dafachronic acid biosynthesis.</text>
</comment>
<comment type="catalytic activity">
    <reaction evidence="16">
        <text>cholesterol + NADPH + O2 + H(+) = 7-dehydrocholesterol + NADP(+) + 2 H2O</text>
        <dbReference type="Rhea" id="RHEA:45024"/>
        <dbReference type="ChEBI" id="CHEBI:15377"/>
        <dbReference type="ChEBI" id="CHEBI:15378"/>
        <dbReference type="ChEBI" id="CHEBI:15379"/>
        <dbReference type="ChEBI" id="CHEBI:16113"/>
        <dbReference type="ChEBI" id="CHEBI:17759"/>
        <dbReference type="ChEBI" id="CHEBI:57783"/>
        <dbReference type="ChEBI" id="CHEBI:58349"/>
        <dbReference type="EC" id="1.14.19.21"/>
    </reaction>
    <physiologicalReaction direction="left-to-right" evidence="16">
        <dbReference type="Rhea" id="RHEA:45025"/>
    </physiologicalReaction>
</comment>
<evidence type="ECO:0000256" key="1">
    <source>
        <dbReference type="ARBA" id="ARBA00001962"/>
    </source>
</evidence>
<dbReference type="UniPathway" id="UPA01020"/>
<dbReference type="OrthoDB" id="426882at2759"/>
<keyword evidence="20" id="KW-1185">Reference proteome</keyword>
<evidence type="ECO:0000256" key="4">
    <source>
        <dbReference type="ARBA" id="ARBA00022692"/>
    </source>
</evidence>
<protein>
    <recommendedName>
        <fullName evidence="14">cholesterol 7-desaturase</fullName>
        <ecNumber evidence="14">1.14.19.21</ecNumber>
    </recommendedName>
</protein>
<evidence type="ECO:0000256" key="16">
    <source>
        <dbReference type="ARBA" id="ARBA00049548"/>
    </source>
</evidence>
<feature type="domain" description="Rieske" evidence="18">
    <location>
        <begin position="153"/>
        <end position="255"/>
    </location>
</feature>
<dbReference type="SUPFAM" id="SSF50022">
    <property type="entry name" value="ISP domain"/>
    <property type="match status" value="1"/>
</dbReference>
<dbReference type="InterPro" id="IPR017941">
    <property type="entry name" value="Rieske_2Fe-2S"/>
</dbReference>
<evidence type="ECO:0000256" key="14">
    <source>
        <dbReference type="ARBA" id="ARBA00026095"/>
    </source>
</evidence>
<dbReference type="Gene3D" id="2.102.10.10">
    <property type="entry name" value="Rieske [2Fe-2S] iron-sulphur domain"/>
    <property type="match status" value="1"/>
</dbReference>
<comment type="subcellular location">
    <subcellularLocation>
        <location evidence="2">Membrane</location>
    </subcellularLocation>
</comment>
<evidence type="ECO:0000256" key="3">
    <source>
        <dbReference type="ARBA" id="ARBA00004972"/>
    </source>
</evidence>
<feature type="chain" id="PRO_5003989642" description="cholesterol 7-desaturase" evidence="17">
    <location>
        <begin position="23"/>
        <end position="484"/>
    </location>
</feature>
<keyword evidence="5" id="KW-0001">2Fe-2S</keyword>
<evidence type="ECO:0000256" key="13">
    <source>
        <dbReference type="ARBA" id="ARBA00025729"/>
    </source>
</evidence>
<comment type="catalytic activity">
    <reaction evidence="15">
        <text>cholesterol + NADH + O2 + H(+) = 7-dehydrocholesterol + NAD(+) + 2 H2O</text>
        <dbReference type="Rhea" id="RHEA:51644"/>
        <dbReference type="ChEBI" id="CHEBI:15377"/>
        <dbReference type="ChEBI" id="CHEBI:15378"/>
        <dbReference type="ChEBI" id="CHEBI:15379"/>
        <dbReference type="ChEBI" id="CHEBI:16113"/>
        <dbReference type="ChEBI" id="CHEBI:17759"/>
        <dbReference type="ChEBI" id="CHEBI:57540"/>
        <dbReference type="ChEBI" id="CHEBI:57945"/>
        <dbReference type="EC" id="1.14.19.21"/>
    </reaction>
    <physiologicalReaction direction="left-to-right" evidence="15">
        <dbReference type="Rhea" id="RHEA:51645"/>
    </physiologicalReaction>
</comment>
<keyword evidence="8" id="KW-0560">Oxidoreductase</keyword>
<evidence type="ECO:0000256" key="11">
    <source>
        <dbReference type="ARBA" id="ARBA00023136"/>
    </source>
</evidence>
<dbReference type="VEuPathDB" id="AmoebaDB:ACA1_048400"/>
<evidence type="ECO:0000313" key="19">
    <source>
        <dbReference type="EMBL" id="ELR11040.1"/>
    </source>
</evidence>
<reference evidence="19 20" key="1">
    <citation type="journal article" date="2013" name="Genome Biol.">
        <title>Genome of Acanthamoeba castellanii highlights extensive lateral gene transfer and early evolution of tyrosine kinase signaling.</title>
        <authorList>
            <person name="Clarke M."/>
            <person name="Lohan A.J."/>
            <person name="Liu B."/>
            <person name="Lagkouvardos I."/>
            <person name="Roy S."/>
            <person name="Zafar N."/>
            <person name="Bertelli C."/>
            <person name="Schilde C."/>
            <person name="Kianianmomeni A."/>
            <person name="Burglin T.R."/>
            <person name="Frech C."/>
            <person name="Turcotte B."/>
            <person name="Kopec K.O."/>
            <person name="Synnott J.M."/>
            <person name="Choo C."/>
            <person name="Paponov I."/>
            <person name="Finkler A."/>
            <person name="Soon Heng Tan C."/>
            <person name="Hutchins A.P."/>
            <person name="Weinmeier T."/>
            <person name="Rattei T."/>
            <person name="Chu J.S."/>
            <person name="Gimenez G."/>
            <person name="Irimia M."/>
            <person name="Rigden D.J."/>
            <person name="Fitzpatrick D.A."/>
            <person name="Lorenzo-Morales J."/>
            <person name="Bateman A."/>
            <person name="Chiu C.H."/>
            <person name="Tang P."/>
            <person name="Hegemann P."/>
            <person name="Fromm H."/>
            <person name="Raoult D."/>
            <person name="Greub G."/>
            <person name="Miranda-Saavedra D."/>
            <person name="Chen N."/>
            <person name="Nash P."/>
            <person name="Ginger M.L."/>
            <person name="Horn M."/>
            <person name="Schaap P."/>
            <person name="Caler L."/>
            <person name="Loftus B."/>
        </authorList>
    </citation>
    <scope>NUCLEOTIDE SEQUENCE [LARGE SCALE GENOMIC DNA]</scope>
    <source>
        <strain evidence="19 20">Neff</strain>
    </source>
</reference>
<keyword evidence="4" id="KW-0812">Transmembrane</keyword>
<dbReference type="PANTHER" id="PTHR21266:SF32">
    <property type="entry name" value="CHOLESTEROL 7-DESATURASE NVD"/>
    <property type="match status" value="1"/>
</dbReference>
<dbReference type="GO" id="GO:0008203">
    <property type="term" value="P:cholesterol metabolic process"/>
    <property type="evidence" value="ECO:0007669"/>
    <property type="project" value="InterPro"/>
</dbReference>
<dbReference type="STRING" id="1257118.L8GD10"/>
<dbReference type="OMA" id="AVYQMRR"/>